<dbReference type="Pfam" id="PF00586">
    <property type="entry name" value="AIRS"/>
    <property type="match status" value="1"/>
</dbReference>
<dbReference type="Pfam" id="PF02769">
    <property type="entry name" value="AIRS_C"/>
    <property type="match status" value="1"/>
</dbReference>
<accession>A0A853C147</accession>
<feature type="domain" description="PurM-like C-terminal" evidence="3">
    <location>
        <begin position="168"/>
        <end position="266"/>
    </location>
</feature>
<organism evidence="4 5">
    <name type="scientific">Nocardioides thalensis</name>
    <dbReference type="NCBI Taxonomy" id="1914755"/>
    <lineage>
        <taxon>Bacteria</taxon>
        <taxon>Bacillati</taxon>
        <taxon>Actinomycetota</taxon>
        <taxon>Actinomycetes</taxon>
        <taxon>Propionibacteriales</taxon>
        <taxon>Nocardioidaceae</taxon>
        <taxon>Nocardioides</taxon>
    </lineage>
</organism>
<sequence>MADPAPDPALRDQTLADIGEFGLISRIDELVARLAPGEQVLVGPGDDAAVLRVRNGHVVVSTDVMVEGRHFRREWVDAVDVGHRAAAQNLSDINAMGGRATWLTVGLAAPKDLPAQWALDFTRGFAEECASVGAGLVGGDLTSADQVVISVTVLGGCTVSPVLRSGARPGDVVALAGRQGWAAGGLAVLGRGFRSPRVLVDAYRRPEPPYDAGPAAADAGATSMIDVSDGLLADALHVARASGVVIDVDTAAFEVPEPLQAVAAATNSDPLGLILGGGDDHCLLATFPADVALPDGWRAVGIVREPGADGPTVIVDGAAYEGPTGWTHF</sequence>
<feature type="binding site" evidence="1">
    <location>
        <position position="229"/>
    </location>
    <ligand>
        <name>Mg(2+)</name>
        <dbReference type="ChEBI" id="CHEBI:18420"/>
        <label>5</label>
    </ligand>
</feature>
<feature type="binding site" evidence="1">
    <location>
        <position position="63"/>
    </location>
    <ligand>
        <name>Mg(2+)</name>
        <dbReference type="ChEBI" id="CHEBI:18420"/>
        <label>1</label>
    </ligand>
</feature>
<dbReference type="EMBL" id="JACCFP010000001">
    <property type="protein sequence ID" value="NYJ00736.1"/>
    <property type="molecule type" value="Genomic_DNA"/>
</dbReference>
<keyword evidence="1" id="KW-0784">Thiamine biosynthesis</keyword>
<dbReference type="GO" id="GO:0000287">
    <property type="term" value="F:magnesium ion binding"/>
    <property type="evidence" value="ECO:0007669"/>
    <property type="project" value="UniProtKB-UniRule"/>
</dbReference>
<reference evidence="4 5" key="1">
    <citation type="submission" date="2020-07" db="EMBL/GenBank/DDBJ databases">
        <title>Sequencing the genomes of 1000 actinobacteria strains.</title>
        <authorList>
            <person name="Klenk H.-P."/>
        </authorList>
    </citation>
    <scope>NUCLEOTIDE SEQUENCE [LARGE SCALE GENOMIC DNA]</scope>
    <source>
        <strain evidence="4 5">DSM 103833</strain>
    </source>
</reference>
<comment type="pathway">
    <text evidence="1">Cofactor biosynthesis; thiamine diphosphate biosynthesis; thiamine diphosphate from thiamine phosphate: step 1/1.</text>
</comment>
<evidence type="ECO:0000256" key="1">
    <source>
        <dbReference type="HAMAP-Rule" id="MF_02128"/>
    </source>
</evidence>
<feature type="binding site" evidence="1">
    <location>
        <position position="226"/>
    </location>
    <ligand>
        <name>Mg(2+)</name>
        <dbReference type="ChEBI" id="CHEBI:18420"/>
        <label>3</label>
    </ligand>
</feature>
<comment type="similarity">
    <text evidence="1">Belongs to the thiamine-monophosphate kinase family.</text>
</comment>
<feature type="binding site" evidence="1">
    <location>
        <position position="61"/>
    </location>
    <ligand>
        <name>Mg(2+)</name>
        <dbReference type="ChEBI" id="CHEBI:18420"/>
        <label>4</label>
    </ligand>
</feature>
<feature type="binding site" evidence="1">
    <location>
        <position position="63"/>
    </location>
    <ligand>
        <name>Mg(2+)</name>
        <dbReference type="ChEBI" id="CHEBI:18420"/>
        <label>2</label>
    </ligand>
</feature>
<dbReference type="InterPro" id="IPR036676">
    <property type="entry name" value="PurM-like_C_sf"/>
</dbReference>
<dbReference type="NCBIfam" id="NF004351">
    <property type="entry name" value="PRK05731.1-4"/>
    <property type="match status" value="1"/>
</dbReference>
<feature type="binding site" evidence="1">
    <location>
        <position position="326"/>
    </location>
    <ligand>
        <name>substrate</name>
    </ligand>
</feature>
<dbReference type="NCBIfam" id="TIGR01379">
    <property type="entry name" value="thiL"/>
    <property type="match status" value="1"/>
</dbReference>
<dbReference type="CDD" id="cd02194">
    <property type="entry name" value="ThiL"/>
    <property type="match status" value="1"/>
</dbReference>
<dbReference type="InterPro" id="IPR006283">
    <property type="entry name" value="ThiL-like"/>
</dbReference>
<feature type="binding site" evidence="1">
    <location>
        <position position="228"/>
    </location>
    <ligand>
        <name>ATP</name>
        <dbReference type="ChEBI" id="CHEBI:30616"/>
    </ligand>
</feature>
<feature type="binding site" evidence="1">
    <location>
        <position position="140"/>
    </location>
    <ligand>
        <name>Mg(2+)</name>
        <dbReference type="ChEBI" id="CHEBI:18420"/>
        <label>1</label>
    </ligand>
</feature>
<feature type="binding site" evidence="1">
    <location>
        <begin position="139"/>
        <end position="140"/>
    </location>
    <ligand>
        <name>ATP</name>
        <dbReference type="ChEBI" id="CHEBI:30616"/>
    </ligand>
</feature>
<dbReference type="RefSeq" id="WP_179667284.1">
    <property type="nucleotide sequence ID" value="NZ_JACCFP010000001.1"/>
</dbReference>
<feature type="binding site" evidence="1">
    <location>
        <position position="62"/>
    </location>
    <ligand>
        <name>Mg(2+)</name>
        <dbReference type="ChEBI" id="CHEBI:18420"/>
        <label>1</label>
    </ligand>
</feature>
<comment type="catalytic activity">
    <reaction evidence="1">
        <text>thiamine phosphate + ATP = thiamine diphosphate + ADP</text>
        <dbReference type="Rhea" id="RHEA:15913"/>
        <dbReference type="ChEBI" id="CHEBI:30616"/>
        <dbReference type="ChEBI" id="CHEBI:37575"/>
        <dbReference type="ChEBI" id="CHEBI:58937"/>
        <dbReference type="ChEBI" id="CHEBI:456216"/>
        <dbReference type="EC" id="2.7.4.16"/>
    </reaction>
</comment>
<dbReference type="PIRSF" id="PIRSF005303">
    <property type="entry name" value="Thiam_monoph_kin"/>
    <property type="match status" value="1"/>
</dbReference>
<dbReference type="GO" id="GO:0005524">
    <property type="term" value="F:ATP binding"/>
    <property type="evidence" value="ECO:0007669"/>
    <property type="project" value="UniProtKB-UniRule"/>
</dbReference>
<keyword evidence="1" id="KW-0547">Nucleotide-binding</keyword>
<keyword evidence="1" id="KW-0460">Magnesium</keyword>
<dbReference type="InterPro" id="IPR036921">
    <property type="entry name" value="PurM-like_N_sf"/>
</dbReference>
<feature type="binding site" evidence="1">
    <location>
        <position position="164"/>
    </location>
    <ligand>
        <name>ATP</name>
        <dbReference type="ChEBI" id="CHEBI:30616"/>
    </ligand>
</feature>
<protein>
    <recommendedName>
        <fullName evidence="1">Thiamine-monophosphate kinase</fullName>
        <shortName evidence="1">TMP kinase</shortName>
        <shortName evidence="1">Thiamine-phosphate kinase</shortName>
        <ecNumber evidence="1">2.7.4.16</ecNumber>
    </recommendedName>
</protein>
<keyword evidence="1" id="KW-0479">Metal-binding</keyword>
<comment type="function">
    <text evidence="1">Catalyzes the ATP-dependent phosphorylation of thiamine-monophosphate (TMP) to form thiamine-pyrophosphate (TPP), the active form of vitamin B1.</text>
</comment>
<comment type="miscellaneous">
    <text evidence="1">Reaction mechanism of ThiL seems to utilize a direct, inline transfer of the gamma-phosphate of ATP to TMP rather than a phosphorylated enzyme intermediate.</text>
</comment>
<dbReference type="GO" id="GO:0009229">
    <property type="term" value="P:thiamine diphosphate biosynthetic process"/>
    <property type="evidence" value="ECO:0007669"/>
    <property type="project" value="UniProtKB-UniRule"/>
</dbReference>
<dbReference type="PANTHER" id="PTHR30270:SF0">
    <property type="entry name" value="THIAMINE-MONOPHOSPHATE KINASE"/>
    <property type="match status" value="1"/>
</dbReference>
<evidence type="ECO:0000259" key="3">
    <source>
        <dbReference type="Pfam" id="PF02769"/>
    </source>
</evidence>
<dbReference type="EC" id="2.7.4.16" evidence="1"/>
<dbReference type="UniPathway" id="UPA00060">
    <property type="reaction ID" value="UER00142"/>
</dbReference>
<dbReference type="HAMAP" id="MF_02128">
    <property type="entry name" value="TMP_kinase"/>
    <property type="match status" value="1"/>
</dbReference>
<dbReference type="SUPFAM" id="SSF56042">
    <property type="entry name" value="PurM C-terminal domain-like"/>
    <property type="match status" value="1"/>
</dbReference>
<keyword evidence="1" id="KW-0067">ATP-binding</keyword>
<dbReference type="Gene3D" id="3.90.650.10">
    <property type="entry name" value="PurM-like C-terminal domain"/>
    <property type="match status" value="1"/>
</dbReference>
<keyword evidence="1 4" id="KW-0808">Transferase</keyword>
<dbReference type="GO" id="GO:0009030">
    <property type="term" value="F:thiamine-phosphate kinase activity"/>
    <property type="evidence" value="ECO:0007669"/>
    <property type="project" value="UniProtKB-UniRule"/>
</dbReference>
<comment type="caution">
    <text evidence="1">Lacks conserved residue(s) required for the propagation of feature annotation.</text>
</comment>
<name>A0A853C147_9ACTN</name>
<feature type="binding site" evidence="1">
    <location>
        <position position="47"/>
    </location>
    <ligand>
        <name>Mg(2+)</name>
        <dbReference type="ChEBI" id="CHEBI:18420"/>
        <label>4</label>
    </ligand>
</feature>
<feature type="binding site" evidence="1">
    <location>
        <position position="92"/>
    </location>
    <ligand>
        <name>Mg(2+)</name>
        <dbReference type="ChEBI" id="CHEBI:18420"/>
        <label>2</label>
    </ligand>
</feature>
<comment type="caution">
    <text evidence="4">The sequence shown here is derived from an EMBL/GenBank/DDBJ whole genome shotgun (WGS) entry which is preliminary data.</text>
</comment>
<dbReference type="GO" id="GO:0009228">
    <property type="term" value="P:thiamine biosynthetic process"/>
    <property type="evidence" value="ECO:0007669"/>
    <property type="project" value="UniProtKB-KW"/>
</dbReference>
<evidence type="ECO:0000259" key="2">
    <source>
        <dbReference type="Pfam" id="PF00586"/>
    </source>
</evidence>
<proteinExistence type="inferred from homology"/>
<feature type="binding site" evidence="1">
    <location>
        <position position="92"/>
    </location>
    <ligand>
        <name>Mg(2+)</name>
        <dbReference type="ChEBI" id="CHEBI:18420"/>
        <label>3</label>
    </ligand>
</feature>
<feature type="binding site" evidence="1">
    <location>
        <position position="92"/>
    </location>
    <ligand>
        <name>Mg(2+)</name>
        <dbReference type="ChEBI" id="CHEBI:18420"/>
        <label>4</label>
    </ligand>
</feature>
<dbReference type="AlphaFoldDB" id="A0A853C147"/>
<dbReference type="Proteomes" id="UP000530424">
    <property type="component" value="Unassembled WGS sequence"/>
</dbReference>
<dbReference type="InterPro" id="IPR010918">
    <property type="entry name" value="PurM-like_C_dom"/>
</dbReference>
<dbReference type="PANTHER" id="PTHR30270">
    <property type="entry name" value="THIAMINE-MONOPHOSPHATE KINASE"/>
    <property type="match status" value="1"/>
</dbReference>
<feature type="binding site" evidence="1">
    <location>
        <position position="47"/>
    </location>
    <ligand>
        <name>Mg(2+)</name>
        <dbReference type="ChEBI" id="CHEBI:18420"/>
        <label>3</label>
    </ligand>
</feature>
<evidence type="ECO:0000313" key="5">
    <source>
        <dbReference type="Proteomes" id="UP000530424"/>
    </source>
</evidence>
<evidence type="ECO:0000313" key="4">
    <source>
        <dbReference type="EMBL" id="NYJ00736.1"/>
    </source>
</evidence>
<feature type="binding site" evidence="1">
    <location>
        <position position="279"/>
    </location>
    <ligand>
        <name>substrate</name>
    </ligand>
</feature>
<keyword evidence="1 4" id="KW-0418">Kinase</keyword>
<dbReference type="InterPro" id="IPR016188">
    <property type="entry name" value="PurM-like_N"/>
</dbReference>
<dbReference type="Gene3D" id="3.30.1330.10">
    <property type="entry name" value="PurM-like, N-terminal domain"/>
    <property type="match status" value="1"/>
</dbReference>
<keyword evidence="5" id="KW-1185">Reference proteome</keyword>
<dbReference type="SUPFAM" id="SSF55326">
    <property type="entry name" value="PurM N-terminal domain-like"/>
    <property type="match status" value="1"/>
</dbReference>
<gene>
    <name evidence="1" type="primary">thiL</name>
    <name evidence="4" type="ORF">HNR19_001434</name>
</gene>
<feature type="domain" description="PurM-like N-terminal" evidence="2">
    <location>
        <begin position="45"/>
        <end position="155"/>
    </location>
</feature>
<feature type="binding site" evidence="1">
    <location>
        <position position="70"/>
    </location>
    <ligand>
        <name>substrate</name>
    </ligand>
</feature>